<evidence type="ECO:0008006" key="7">
    <source>
        <dbReference type="Google" id="ProtNLM"/>
    </source>
</evidence>
<evidence type="ECO:0000256" key="1">
    <source>
        <dbReference type="ARBA" id="ARBA00006535"/>
    </source>
</evidence>
<dbReference type="PROSITE" id="PS50188">
    <property type="entry name" value="B302_SPRY"/>
    <property type="match status" value="1"/>
</dbReference>
<feature type="region of interest" description="Disordered" evidence="2">
    <location>
        <begin position="335"/>
        <end position="398"/>
    </location>
</feature>
<dbReference type="InterPro" id="IPR035782">
    <property type="entry name" value="SPRY_RanBP9/10"/>
</dbReference>
<dbReference type="InterPro" id="IPR003877">
    <property type="entry name" value="SPRY_dom"/>
</dbReference>
<dbReference type="PROSITE" id="PS50897">
    <property type="entry name" value="CTLH"/>
    <property type="match status" value="1"/>
</dbReference>
<dbReference type="SMART" id="SM00668">
    <property type="entry name" value="CTLH"/>
    <property type="match status" value="1"/>
</dbReference>
<dbReference type="InterPro" id="IPR024964">
    <property type="entry name" value="CTLH/CRA"/>
</dbReference>
<dbReference type="InterPro" id="IPR013320">
    <property type="entry name" value="ConA-like_dom_sf"/>
</dbReference>
<evidence type="ECO:0000313" key="6">
    <source>
        <dbReference type="Proteomes" id="UP000837857"/>
    </source>
</evidence>
<organism evidence="5 6">
    <name type="scientific">Iphiclides podalirius</name>
    <name type="common">scarce swallowtail</name>
    <dbReference type="NCBI Taxonomy" id="110791"/>
    <lineage>
        <taxon>Eukaryota</taxon>
        <taxon>Metazoa</taxon>
        <taxon>Ecdysozoa</taxon>
        <taxon>Arthropoda</taxon>
        <taxon>Hexapoda</taxon>
        <taxon>Insecta</taxon>
        <taxon>Pterygota</taxon>
        <taxon>Neoptera</taxon>
        <taxon>Endopterygota</taxon>
        <taxon>Lepidoptera</taxon>
        <taxon>Glossata</taxon>
        <taxon>Ditrysia</taxon>
        <taxon>Papilionoidea</taxon>
        <taxon>Papilionidae</taxon>
        <taxon>Papilioninae</taxon>
        <taxon>Iphiclides</taxon>
    </lineage>
</organism>
<accession>A0ABN8HX56</accession>
<dbReference type="PANTHER" id="PTHR12864">
    <property type="entry name" value="RAN BINDING PROTEIN 9-RELATED"/>
    <property type="match status" value="1"/>
</dbReference>
<dbReference type="PROSITE" id="PS50896">
    <property type="entry name" value="LISH"/>
    <property type="match status" value="1"/>
</dbReference>
<proteinExistence type="inferred from homology"/>
<name>A0ABN8HX56_9NEOP</name>
<dbReference type="InterPro" id="IPR043136">
    <property type="entry name" value="B30.2/SPRY_sf"/>
</dbReference>
<dbReference type="InterPro" id="IPR050618">
    <property type="entry name" value="Ubq-SigPath_Reg"/>
</dbReference>
<evidence type="ECO:0000256" key="2">
    <source>
        <dbReference type="SAM" id="MobiDB-lite"/>
    </source>
</evidence>
<feature type="compositionally biased region" description="Low complexity" evidence="2">
    <location>
        <begin position="376"/>
        <end position="385"/>
    </location>
</feature>
<dbReference type="Proteomes" id="UP000837857">
    <property type="component" value="Chromosome 14"/>
</dbReference>
<protein>
    <recommendedName>
        <fullName evidence="7">Ran-binding protein 10</fullName>
    </recommendedName>
</protein>
<keyword evidence="6" id="KW-1185">Reference proteome</keyword>
<dbReference type="SUPFAM" id="SSF49899">
    <property type="entry name" value="Concanavalin A-like lectins/glucanases"/>
    <property type="match status" value="1"/>
</dbReference>
<dbReference type="Pfam" id="PF10607">
    <property type="entry name" value="CTLH"/>
    <property type="match status" value="1"/>
</dbReference>
<evidence type="ECO:0000259" key="4">
    <source>
        <dbReference type="PROSITE" id="PS50897"/>
    </source>
</evidence>
<feature type="non-terminal residue" evidence="5">
    <location>
        <position position="1"/>
    </location>
</feature>
<feature type="domain" description="CTLH" evidence="4">
    <location>
        <begin position="277"/>
        <end position="334"/>
    </location>
</feature>
<dbReference type="SMART" id="SM00449">
    <property type="entry name" value="SPRY"/>
    <property type="match status" value="1"/>
</dbReference>
<dbReference type="Gene3D" id="2.60.120.920">
    <property type="match status" value="1"/>
</dbReference>
<dbReference type="Pfam" id="PF00622">
    <property type="entry name" value="SPRY"/>
    <property type="match status" value="1"/>
</dbReference>
<dbReference type="CDD" id="cd12909">
    <property type="entry name" value="SPRY_RanBP9_10"/>
    <property type="match status" value="1"/>
</dbReference>
<dbReference type="EMBL" id="OW152826">
    <property type="protein sequence ID" value="CAH2042755.1"/>
    <property type="molecule type" value="Genomic_DNA"/>
</dbReference>
<dbReference type="InterPro" id="IPR006594">
    <property type="entry name" value="LisH"/>
</dbReference>
<sequence>MAAIGSGRGTMDSQNQVQSDTVDRLKLLYPNVNEDETPLPRSWSTKDKFSYIGLSQNNLRVHYKGHGKTHKDAASVRATHPIPAACGLYYFEVRIVSKGRDGYMGIGLSAHGVNMNRLPGWDKHSYGYHGDDGHSFCSSGTGQPYGPTFTTGDVIGCGVNLVDNTCFYTKNGHHLGIAFRGLPPNLYPTVGLQTPGEVVDANFGQAPFVFDVEDMLRELRARTRVAIDEFPLPDSQGQWQQVLHRMVSTYLVHHGYCSTAQAFSRATGQPIDEDIASIKNRQRISKLVLAGRIGEAVEATRRAYPGLLERDFELLFLLKCRQFVEMVNGTDSEVCGDAEEGGEGGEGGEGAAGAAGGRGRRGPTAWPPPSSRTRRAPTASPTPMARAERAAAEGPRTGTWTWPQAAWLIRVGFDGATSFTRSRFFAIRGLFSFGFASSAPLKGPHWTPSGRAECAVSTGYS</sequence>
<evidence type="ECO:0000259" key="3">
    <source>
        <dbReference type="PROSITE" id="PS50188"/>
    </source>
</evidence>
<dbReference type="Pfam" id="PF08513">
    <property type="entry name" value="LisH"/>
    <property type="match status" value="1"/>
</dbReference>
<dbReference type="SMART" id="SM00667">
    <property type="entry name" value="LisH"/>
    <property type="match status" value="1"/>
</dbReference>
<comment type="similarity">
    <text evidence="1">Belongs to the RANBP9/10 family.</text>
</comment>
<reference evidence="5" key="1">
    <citation type="submission" date="2022-03" db="EMBL/GenBank/DDBJ databases">
        <authorList>
            <person name="Martin H S."/>
        </authorList>
    </citation>
    <scope>NUCLEOTIDE SEQUENCE</scope>
</reference>
<feature type="compositionally biased region" description="Gly residues" evidence="2">
    <location>
        <begin position="344"/>
        <end position="357"/>
    </location>
</feature>
<dbReference type="InterPro" id="IPR006595">
    <property type="entry name" value="CTLH_C"/>
</dbReference>
<gene>
    <name evidence="5" type="ORF">IPOD504_LOCUS4069</name>
</gene>
<dbReference type="InterPro" id="IPR001870">
    <property type="entry name" value="B30.2/SPRY"/>
</dbReference>
<evidence type="ECO:0000313" key="5">
    <source>
        <dbReference type="EMBL" id="CAH2042755.1"/>
    </source>
</evidence>
<feature type="domain" description="B30.2/SPRY" evidence="3">
    <location>
        <begin position="21"/>
        <end position="208"/>
    </location>
</feature>